<sequence length="631" mass="69116">MQSVVLILFLLGLLFTGVLGTETRLLFFWPGAALLGLAGLLATLKWRLRVLFPPADVCLAVMLVFAVYIAARAYYSPVAAYAREDLFILAGAWVTYMLTVTAASHPRWRVAVFGLLMVLVVGNLVVGFVHLSGNWQFHVVPNFIRTAAAGRIGGFFANPNHLGAFFSMVLFLAGGFLCFGRGGAMLKLCLGFLIVAMTLGVALTASRGALTGLATGAMIFFLLAMGVVWQTQRHLFWSLLVGSVVVGGLGGAVLWKVNEEYLRGREITSPMANDVRLEIWHAALVQHSQSPVIGAGTRMFYDGSIQYRSDKLSAYAGEALFAHNEYLQMLADYGWAGLGLLGLVVLVHGWNGLSFVRWFTQHRFLQTGRVMSNNLALCLGALAALTAALVHAAFEFQFHVAAPAMTAALLLALLANPGFEGSEHRAARLPTVRVLTKLLLAAASLLLLAGPWLHGRSDYHLARAQIAESQKDEFLRIQELNAAVETDATNPEAFYQRGLALLEKLTAEQRRPDHPVLKRATADLEKAVALNGHHYLYALALADAYDAQSRHEEALVQIKRALVQAPLHEESRMALAVHYHRLGQFAKAEEAYLWASQAGAMNEEGTSRWIDNYRLLLQHVVLMRQSPVPQP</sequence>
<dbReference type="Pfam" id="PF04932">
    <property type="entry name" value="Wzy_C"/>
    <property type="match status" value="1"/>
</dbReference>
<evidence type="ECO:0000256" key="4">
    <source>
        <dbReference type="ARBA" id="ARBA00023136"/>
    </source>
</evidence>
<dbReference type="InterPro" id="IPR051533">
    <property type="entry name" value="WaaL-like"/>
</dbReference>
<name>A0A4R7RXY6_9BACT</name>
<feature type="transmembrane region" description="Helical" evidence="5">
    <location>
        <begin position="333"/>
        <end position="353"/>
    </location>
</feature>
<evidence type="ECO:0000259" key="6">
    <source>
        <dbReference type="Pfam" id="PF04932"/>
    </source>
</evidence>
<protein>
    <submittedName>
        <fullName evidence="7">O-antigen ligase</fullName>
    </submittedName>
</protein>
<dbReference type="PANTHER" id="PTHR37422:SF23">
    <property type="entry name" value="TEICHURONIC ACID BIOSYNTHESIS PROTEIN TUAE"/>
    <property type="match status" value="1"/>
</dbReference>
<comment type="subcellular location">
    <subcellularLocation>
        <location evidence="1">Membrane</location>
        <topology evidence="1">Multi-pass membrane protein</topology>
    </subcellularLocation>
</comment>
<proteinExistence type="predicted"/>
<organism evidence="7 8">
    <name type="scientific">Prosthecobacter fusiformis</name>
    <dbReference type="NCBI Taxonomy" id="48464"/>
    <lineage>
        <taxon>Bacteria</taxon>
        <taxon>Pseudomonadati</taxon>
        <taxon>Verrucomicrobiota</taxon>
        <taxon>Verrucomicrobiia</taxon>
        <taxon>Verrucomicrobiales</taxon>
        <taxon>Verrucomicrobiaceae</taxon>
        <taxon>Prosthecobacter</taxon>
    </lineage>
</organism>
<feature type="transmembrane region" description="Helical" evidence="5">
    <location>
        <begin position="110"/>
        <end position="131"/>
    </location>
</feature>
<reference evidence="7 8" key="1">
    <citation type="submission" date="2019-03" db="EMBL/GenBank/DDBJ databases">
        <title>Genomic Encyclopedia of Archaeal and Bacterial Type Strains, Phase II (KMG-II): from individual species to whole genera.</title>
        <authorList>
            <person name="Goeker M."/>
        </authorList>
    </citation>
    <scope>NUCLEOTIDE SEQUENCE [LARGE SCALE GENOMIC DNA]</scope>
    <source>
        <strain evidence="7 8">ATCC 25309</strain>
    </source>
</reference>
<dbReference type="SUPFAM" id="SSF48452">
    <property type="entry name" value="TPR-like"/>
    <property type="match status" value="1"/>
</dbReference>
<keyword evidence="3 5" id="KW-1133">Transmembrane helix</keyword>
<feature type="transmembrane region" description="Helical" evidence="5">
    <location>
        <begin position="186"/>
        <end position="203"/>
    </location>
</feature>
<dbReference type="InterPro" id="IPR007016">
    <property type="entry name" value="O-antigen_ligase-rel_domated"/>
</dbReference>
<dbReference type="GO" id="GO:0016020">
    <property type="term" value="C:membrane"/>
    <property type="evidence" value="ECO:0007669"/>
    <property type="project" value="UniProtKB-SubCell"/>
</dbReference>
<feature type="transmembrane region" description="Helical" evidence="5">
    <location>
        <begin position="235"/>
        <end position="255"/>
    </location>
</feature>
<gene>
    <name evidence="7" type="ORF">EI77_02833</name>
</gene>
<evidence type="ECO:0000313" key="7">
    <source>
        <dbReference type="EMBL" id="TDU70784.1"/>
    </source>
</evidence>
<keyword evidence="8" id="KW-1185">Reference proteome</keyword>
<keyword evidence="2 5" id="KW-0812">Transmembrane</keyword>
<feature type="domain" description="O-antigen ligase-related" evidence="6">
    <location>
        <begin position="193"/>
        <end position="341"/>
    </location>
</feature>
<evidence type="ECO:0000256" key="2">
    <source>
        <dbReference type="ARBA" id="ARBA00022692"/>
    </source>
</evidence>
<evidence type="ECO:0000256" key="3">
    <source>
        <dbReference type="ARBA" id="ARBA00022989"/>
    </source>
</evidence>
<feature type="transmembrane region" description="Helical" evidence="5">
    <location>
        <begin position="86"/>
        <end position="103"/>
    </location>
</feature>
<evidence type="ECO:0000256" key="1">
    <source>
        <dbReference type="ARBA" id="ARBA00004141"/>
    </source>
</evidence>
<accession>A0A4R7RXY6</accession>
<feature type="transmembrane region" description="Helical" evidence="5">
    <location>
        <begin position="55"/>
        <end position="74"/>
    </location>
</feature>
<feature type="transmembrane region" description="Helical" evidence="5">
    <location>
        <begin position="374"/>
        <end position="394"/>
    </location>
</feature>
<dbReference type="EMBL" id="SOCA01000004">
    <property type="protein sequence ID" value="TDU70784.1"/>
    <property type="molecule type" value="Genomic_DNA"/>
</dbReference>
<dbReference type="GO" id="GO:0016874">
    <property type="term" value="F:ligase activity"/>
    <property type="evidence" value="ECO:0007669"/>
    <property type="project" value="UniProtKB-KW"/>
</dbReference>
<feature type="transmembrane region" description="Helical" evidence="5">
    <location>
        <begin position="161"/>
        <end position="179"/>
    </location>
</feature>
<evidence type="ECO:0000256" key="5">
    <source>
        <dbReference type="SAM" id="Phobius"/>
    </source>
</evidence>
<dbReference type="RefSeq" id="WP_166647253.1">
    <property type="nucleotide sequence ID" value="NZ_SOCA01000004.1"/>
</dbReference>
<dbReference type="Proteomes" id="UP000295662">
    <property type="component" value="Unassembled WGS sequence"/>
</dbReference>
<comment type="caution">
    <text evidence="7">The sequence shown here is derived from an EMBL/GenBank/DDBJ whole genome shotgun (WGS) entry which is preliminary data.</text>
</comment>
<dbReference type="Gene3D" id="1.25.40.10">
    <property type="entry name" value="Tetratricopeptide repeat domain"/>
    <property type="match status" value="1"/>
</dbReference>
<feature type="transmembrane region" description="Helical" evidence="5">
    <location>
        <begin position="209"/>
        <end position="228"/>
    </location>
</feature>
<evidence type="ECO:0000313" key="8">
    <source>
        <dbReference type="Proteomes" id="UP000295662"/>
    </source>
</evidence>
<dbReference type="PANTHER" id="PTHR37422">
    <property type="entry name" value="TEICHURONIC ACID BIOSYNTHESIS PROTEIN TUAE"/>
    <property type="match status" value="1"/>
</dbReference>
<dbReference type="InterPro" id="IPR011990">
    <property type="entry name" value="TPR-like_helical_dom_sf"/>
</dbReference>
<feature type="transmembrane region" description="Helical" evidence="5">
    <location>
        <begin position="400"/>
        <end position="419"/>
    </location>
</feature>
<keyword evidence="4 5" id="KW-0472">Membrane</keyword>
<feature type="transmembrane region" description="Helical" evidence="5">
    <location>
        <begin position="30"/>
        <end position="48"/>
    </location>
</feature>
<dbReference type="AlphaFoldDB" id="A0A4R7RXY6"/>
<feature type="transmembrane region" description="Helical" evidence="5">
    <location>
        <begin position="431"/>
        <end position="453"/>
    </location>
</feature>
<keyword evidence="7" id="KW-0436">Ligase</keyword>